<reference evidence="2 3" key="1">
    <citation type="journal article" date="2018" name="New Phytol.">
        <title>Comparative genomics and transcriptomics depict ericoid mycorrhizal fungi as versatile saprotrophs and plant mutualists.</title>
        <authorList>
            <person name="Martino E."/>
            <person name="Morin E."/>
            <person name="Grelet G.A."/>
            <person name="Kuo A."/>
            <person name="Kohler A."/>
            <person name="Daghino S."/>
            <person name="Barry K.W."/>
            <person name="Cichocki N."/>
            <person name="Clum A."/>
            <person name="Dockter R.B."/>
            <person name="Hainaut M."/>
            <person name="Kuo R.C."/>
            <person name="LaButti K."/>
            <person name="Lindahl B.D."/>
            <person name="Lindquist E.A."/>
            <person name="Lipzen A."/>
            <person name="Khouja H.R."/>
            <person name="Magnuson J."/>
            <person name="Murat C."/>
            <person name="Ohm R.A."/>
            <person name="Singer S.W."/>
            <person name="Spatafora J.W."/>
            <person name="Wang M."/>
            <person name="Veneault-Fourrey C."/>
            <person name="Henrissat B."/>
            <person name="Grigoriev I.V."/>
            <person name="Martin F.M."/>
            <person name="Perotto S."/>
        </authorList>
    </citation>
    <scope>NUCLEOTIDE SEQUENCE [LARGE SCALE GENOMIC DNA]</scope>
    <source>
        <strain evidence="2 3">ATCC 22711</strain>
    </source>
</reference>
<dbReference type="RefSeq" id="XP_024725520.1">
    <property type="nucleotide sequence ID" value="XM_024869037.1"/>
</dbReference>
<name>A0A2T3BF42_AMORE</name>
<keyword evidence="1" id="KW-1133">Transmembrane helix</keyword>
<dbReference type="EMBL" id="KZ679006">
    <property type="protein sequence ID" value="PSS27995.1"/>
    <property type="molecule type" value="Genomic_DNA"/>
</dbReference>
<evidence type="ECO:0000313" key="2">
    <source>
        <dbReference type="EMBL" id="PSS27995.1"/>
    </source>
</evidence>
<dbReference type="GeneID" id="36577118"/>
<dbReference type="InParanoid" id="A0A2T3BF42"/>
<feature type="non-terminal residue" evidence="2">
    <location>
        <position position="1"/>
    </location>
</feature>
<keyword evidence="1" id="KW-0472">Membrane</keyword>
<feature type="transmembrane region" description="Helical" evidence="1">
    <location>
        <begin position="12"/>
        <end position="33"/>
    </location>
</feature>
<protein>
    <submittedName>
        <fullName evidence="2">Uncharacterized protein</fullName>
    </submittedName>
</protein>
<sequence length="65" mass="7196">MFAHVVHCFTLRWIMIVGPSALVGCFPCLVIAVPRCLTMPHYALSGRGLPLLNLTENIMSNVLTR</sequence>
<dbReference type="AlphaFoldDB" id="A0A2T3BF42"/>
<evidence type="ECO:0000256" key="1">
    <source>
        <dbReference type="SAM" id="Phobius"/>
    </source>
</evidence>
<gene>
    <name evidence="2" type="ORF">M430DRAFT_63184</name>
</gene>
<keyword evidence="1" id="KW-0812">Transmembrane</keyword>
<evidence type="ECO:0000313" key="3">
    <source>
        <dbReference type="Proteomes" id="UP000241818"/>
    </source>
</evidence>
<accession>A0A2T3BF42</accession>
<dbReference type="Proteomes" id="UP000241818">
    <property type="component" value="Unassembled WGS sequence"/>
</dbReference>
<keyword evidence="3" id="KW-1185">Reference proteome</keyword>
<organism evidence="2 3">
    <name type="scientific">Amorphotheca resinae ATCC 22711</name>
    <dbReference type="NCBI Taxonomy" id="857342"/>
    <lineage>
        <taxon>Eukaryota</taxon>
        <taxon>Fungi</taxon>
        <taxon>Dikarya</taxon>
        <taxon>Ascomycota</taxon>
        <taxon>Pezizomycotina</taxon>
        <taxon>Leotiomycetes</taxon>
        <taxon>Helotiales</taxon>
        <taxon>Amorphothecaceae</taxon>
        <taxon>Amorphotheca</taxon>
    </lineage>
</organism>
<proteinExistence type="predicted"/>